<dbReference type="EMBL" id="SPAZ01000376">
    <property type="protein sequence ID" value="TQE14797.1"/>
    <property type="molecule type" value="Genomic_DNA"/>
</dbReference>
<dbReference type="AlphaFoldDB" id="A0A540Q553"/>
<protein>
    <submittedName>
        <fullName evidence="2">Lipase family protein</fullName>
    </submittedName>
</protein>
<feature type="domain" description="Fungal lipase-type" evidence="1">
    <location>
        <begin position="97"/>
        <end position="265"/>
    </location>
</feature>
<gene>
    <name evidence="2" type="ORF">Sipo8835_46960</name>
</gene>
<dbReference type="GeneID" id="301695108"/>
<comment type="caution">
    <text evidence="2">The sequence shown here is derived from an EMBL/GenBank/DDBJ whole genome shotgun (WGS) entry which is preliminary data.</text>
</comment>
<dbReference type="PANTHER" id="PTHR45856">
    <property type="entry name" value="ALPHA/BETA-HYDROLASES SUPERFAMILY PROTEIN"/>
    <property type="match status" value="1"/>
</dbReference>
<dbReference type="InterPro" id="IPR029058">
    <property type="entry name" value="AB_hydrolase_fold"/>
</dbReference>
<reference evidence="2 3" key="1">
    <citation type="submission" date="2019-03" db="EMBL/GenBank/DDBJ databases">
        <title>Comparative genomic analyses of the sweetpotato soil rot pathogen, Streptomyces ipomoeae.</title>
        <authorList>
            <person name="Ruschel Soares N."/>
            <person name="Badger J.H."/>
            <person name="Huguet-Tapia J.C."/>
            <person name="Clark C.A."/>
            <person name="Pettis G.S."/>
        </authorList>
    </citation>
    <scope>NUCLEOTIDE SEQUENCE [LARGE SCALE GENOMIC DNA]</scope>
    <source>
        <strain evidence="2 3">88-35</strain>
    </source>
</reference>
<dbReference type="PANTHER" id="PTHR45856:SF24">
    <property type="entry name" value="FUNGAL LIPASE-LIKE DOMAIN-CONTAINING PROTEIN"/>
    <property type="match status" value="1"/>
</dbReference>
<dbReference type="Pfam" id="PF01764">
    <property type="entry name" value="Lipase_3"/>
    <property type="match status" value="1"/>
</dbReference>
<evidence type="ECO:0000259" key="1">
    <source>
        <dbReference type="Pfam" id="PF01764"/>
    </source>
</evidence>
<sequence length="390" mass="43107">MSIGPSNVVTHFPKLAACMAMTKDHPKPEIAYALATCSGYAYAHTGGRADTRTVATMMARMGLPGNRCYASELSVDSMYLDSTAYLIQSSDGKVVILCYRGSELFDLVDWLSDFDVEPEIYTFRFHGTAVDAGVHSGFLRSARATYDDAVGALKQALRGEPVVEGDHGWEEVDRGRPGRMEALYLTGHSLGGAVATLMAVMLKQDPDPEVREIASMLRAVYTFGQPMIGSPEFVEQCRQMDEFFFDHNVIRYIHRRDVVPRVPPRETGRFQHLGQELVYRPLMDAPADGRSPSEEWTPRTGTTGQANIIEFPVLPFLLDYTARRTPIGRTLISGWNRVAGVIDDLTPAAADRVPLLGPYLGAPFVYSMEDHAPHHYVAKLATPGVTNEFN</sequence>
<accession>A0A540Q553</accession>
<dbReference type="RefSeq" id="WP_009302771.1">
    <property type="nucleotide sequence ID" value="NZ_CP182305.1"/>
</dbReference>
<dbReference type="GO" id="GO:0006629">
    <property type="term" value="P:lipid metabolic process"/>
    <property type="evidence" value="ECO:0007669"/>
    <property type="project" value="InterPro"/>
</dbReference>
<dbReference type="InterPro" id="IPR002921">
    <property type="entry name" value="Fungal_lipase-type"/>
</dbReference>
<dbReference type="InterPro" id="IPR051218">
    <property type="entry name" value="Sec_MonoDiacylglyc_Lipase"/>
</dbReference>
<proteinExistence type="predicted"/>
<dbReference type="Proteomes" id="UP000318720">
    <property type="component" value="Unassembled WGS sequence"/>
</dbReference>
<dbReference type="Gene3D" id="3.40.50.1820">
    <property type="entry name" value="alpha/beta hydrolase"/>
    <property type="match status" value="1"/>
</dbReference>
<dbReference type="CDD" id="cd00519">
    <property type="entry name" value="Lipase_3"/>
    <property type="match status" value="1"/>
</dbReference>
<name>A0A540Q553_9ACTN</name>
<dbReference type="SUPFAM" id="SSF53474">
    <property type="entry name" value="alpha/beta-Hydrolases"/>
    <property type="match status" value="1"/>
</dbReference>
<evidence type="ECO:0000313" key="2">
    <source>
        <dbReference type="EMBL" id="TQE14797.1"/>
    </source>
</evidence>
<evidence type="ECO:0000313" key="3">
    <source>
        <dbReference type="Proteomes" id="UP000318720"/>
    </source>
</evidence>
<organism evidence="2 3">
    <name type="scientific">Streptomyces ipomoeae</name>
    <dbReference type="NCBI Taxonomy" id="103232"/>
    <lineage>
        <taxon>Bacteria</taxon>
        <taxon>Bacillati</taxon>
        <taxon>Actinomycetota</taxon>
        <taxon>Actinomycetes</taxon>
        <taxon>Kitasatosporales</taxon>
        <taxon>Streptomycetaceae</taxon>
        <taxon>Streptomyces</taxon>
    </lineage>
</organism>